<evidence type="ECO:0000313" key="4">
    <source>
        <dbReference type="EMBL" id="MFC5353548.1"/>
    </source>
</evidence>
<dbReference type="Proteomes" id="UP001596166">
    <property type="component" value="Unassembled WGS sequence"/>
</dbReference>
<dbReference type="Gene3D" id="3.30.2400.10">
    <property type="entry name" value="Major capsid protein gp5"/>
    <property type="match status" value="1"/>
</dbReference>
<evidence type="ECO:0000256" key="2">
    <source>
        <dbReference type="SAM" id="MobiDB-lite"/>
    </source>
</evidence>
<keyword evidence="5" id="KW-1185">Reference proteome</keyword>
<dbReference type="NCBIfam" id="TIGR01554">
    <property type="entry name" value="major_cap_HK97"/>
    <property type="match status" value="1"/>
</dbReference>
<evidence type="ECO:0000313" key="5">
    <source>
        <dbReference type="Proteomes" id="UP001596166"/>
    </source>
</evidence>
<dbReference type="SUPFAM" id="SSF56563">
    <property type="entry name" value="Major capsid protein gp5"/>
    <property type="match status" value="1"/>
</dbReference>
<sequence length="461" mass="49529">MNKAAHLAASGLTFPAGVIVMMAVGTIENLRARQQELQAEAEAIVNAADEEGRDLTEDELESVQASKTEIDKLSKQIAAREAIQITNGPGRRTAPEPSNGPATGPRQTIAPTPRNSDPRHGFRNFGEFAKTVMDAGSRNESALTRMSNVASTYGNEGAGADGGFLVPPEFRRSIWQKVMNEDNLLTRCEQLVTGSNSMVVPKDETTPWQTSGGIQVYWESEAAQATQSKPALETTTMRLNKLLGLVPITDELREDAPGLESWLNAKAPAKMVSAINTAIVSGNGVGKPLGILSAPSLVTVAKENSQAADTIVFNNISKIWSRMYAPCRRNAVWLINQDIEPQLDALAFPGTGTAVPVYLPAGGLSTSPYATLKGRPVIPVEACKTLGDLGDIILVDLSQYYALTKGQDIKTDVSMHLFFDQAITAFRFMFRVTGQPAWGSSITPQNGNSTRSWAVALAERA</sequence>
<reference evidence="5" key="1">
    <citation type="journal article" date="2019" name="Int. J. Syst. Evol. Microbiol.">
        <title>The Global Catalogue of Microorganisms (GCM) 10K type strain sequencing project: providing services to taxonomists for standard genome sequencing and annotation.</title>
        <authorList>
            <consortium name="The Broad Institute Genomics Platform"/>
            <consortium name="The Broad Institute Genome Sequencing Center for Infectious Disease"/>
            <person name="Wu L."/>
            <person name="Ma J."/>
        </authorList>
    </citation>
    <scope>NUCLEOTIDE SEQUENCE [LARGE SCALE GENOMIC DNA]</scope>
    <source>
        <strain evidence="5">CCUG 58760</strain>
    </source>
</reference>
<proteinExistence type="predicted"/>
<dbReference type="InterPro" id="IPR054612">
    <property type="entry name" value="Phage_capsid-like_C"/>
</dbReference>
<dbReference type="Pfam" id="PF05065">
    <property type="entry name" value="Phage_capsid"/>
    <property type="match status" value="1"/>
</dbReference>
<dbReference type="RefSeq" id="WP_376993374.1">
    <property type="nucleotide sequence ID" value="NZ_JBHSLC010000002.1"/>
</dbReference>
<accession>A0ABW0FZW9</accession>
<protein>
    <submittedName>
        <fullName evidence="4">Phage major capsid protein</fullName>
    </submittedName>
</protein>
<name>A0ABW0FZW9_9PROT</name>
<evidence type="ECO:0000256" key="1">
    <source>
        <dbReference type="ARBA" id="ARBA00004328"/>
    </source>
</evidence>
<gene>
    <name evidence="4" type="ORF">ACFPMG_00885</name>
</gene>
<feature type="domain" description="Phage capsid-like C-terminal" evidence="3">
    <location>
        <begin position="162"/>
        <end position="438"/>
    </location>
</feature>
<feature type="compositionally biased region" description="Polar residues" evidence="2">
    <location>
        <begin position="105"/>
        <end position="115"/>
    </location>
</feature>
<dbReference type="EMBL" id="JBHSLC010000002">
    <property type="protein sequence ID" value="MFC5353548.1"/>
    <property type="molecule type" value="Genomic_DNA"/>
</dbReference>
<evidence type="ECO:0000259" key="3">
    <source>
        <dbReference type="Pfam" id="PF05065"/>
    </source>
</evidence>
<feature type="region of interest" description="Disordered" evidence="2">
    <location>
        <begin position="83"/>
        <end position="123"/>
    </location>
</feature>
<dbReference type="InterPro" id="IPR024455">
    <property type="entry name" value="Phage_capsid"/>
</dbReference>
<comment type="caution">
    <text evidence="4">The sequence shown here is derived from an EMBL/GenBank/DDBJ whole genome shotgun (WGS) entry which is preliminary data.</text>
</comment>
<comment type="subcellular location">
    <subcellularLocation>
        <location evidence="1">Virion</location>
    </subcellularLocation>
</comment>
<organism evidence="4 5">
    <name type="scientific">Azospirillum himalayense</name>
    <dbReference type="NCBI Taxonomy" id="654847"/>
    <lineage>
        <taxon>Bacteria</taxon>
        <taxon>Pseudomonadati</taxon>
        <taxon>Pseudomonadota</taxon>
        <taxon>Alphaproteobacteria</taxon>
        <taxon>Rhodospirillales</taxon>
        <taxon>Azospirillaceae</taxon>
        <taxon>Azospirillum</taxon>
    </lineage>
</organism>